<name>A0ABY6EC04_9ACTN</name>
<evidence type="ECO:0000313" key="2">
    <source>
        <dbReference type="EMBL" id="UXY24241.1"/>
    </source>
</evidence>
<feature type="region of interest" description="Disordered" evidence="1">
    <location>
        <begin position="1"/>
        <end position="35"/>
    </location>
</feature>
<evidence type="ECO:0000313" key="3">
    <source>
        <dbReference type="Proteomes" id="UP001061298"/>
    </source>
</evidence>
<reference evidence="2" key="1">
    <citation type="submission" date="2022-10" db="EMBL/GenBank/DDBJ databases">
        <authorList>
            <person name="Mo P."/>
        </authorList>
    </citation>
    <scope>NUCLEOTIDE SEQUENCE</scope>
    <source>
        <strain evidence="2">HUAS 13-4</strain>
    </source>
</reference>
<accession>A0ABY6EC04</accession>
<dbReference type="EMBL" id="CP106793">
    <property type="protein sequence ID" value="UXY24241.1"/>
    <property type="molecule type" value="Genomic_DNA"/>
</dbReference>
<dbReference type="Proteomes" id="UP001061298">
    <property type="component" value="Chromosome"/>
</dbReference>
<organism evidence="2 3">
    <name type="scientific">Streptomyces cynarae</name>
    <dbReference type="NCBI Taxonomy" id="2981134"/>
    <lineage>
        <taxon>Bacteria</taxon>
        <taxon>Bacillati</taxon>
        <taxon>Actinomycetota</taxon>
        <taxon>Actinomycetes</taxon>
        <taxon>Kitasatosporales</taxon>
        <taxon>Streptomycetaceae</taxon>
        <taxon>Streptomyces</taxon>
    </lineage>
</organism>
<gene>
    <name evidence="2" type="ORF">N8I84_40405</name>
</gene>
<sequence length="113" mass="11877">MQALAEGQRERLEQLGIMPLAPEPEKPAKPSRTPAGAFELPVLRVPPGVRRCLAIPGTGHVHAPAGTGADRINPAVGTVEPLDEHTCVLHTGADTIETLSVYLGPLGLVRPII</sequence>
<evidence type="ECO:0000256" key="1">
    <source>
        <dbReference type="SAM" id="MobiDB-lite"/>
    </source>
</evidence>
<keyword evidence="3" id="KW-1185">Reference proteome</keyword>
<dbReference type="RefSeq" id="WP_263234480.1">
    <property type="nucleotide sequence ID" value="NZ_CP106793.1"/>
</dbReference>
<proteinExistence type="predicted"/>
<protein>
    <submittedName>
        <fullName evidence="2">Uncharacterized protein</fullName>
    </submittedName>
</protein>